<proteinExistence type="inferred from homology"/>
<feature type="transmembrane region" description="Helical" evidence="7">
    <location>
        <begin position="21"/>
        <end position="43"/>
    </location>
</feature>
<feature type="domain" description="MacB-like periplasmic core" evidence="9">
    <location>
        <begin position="22"/>
        <end position="253"/>
    </location>
</feature>
<comment type="subcellular location">
    <subcellularLocation>
        <location evidence="1">Cell membrane</location>
        <topology evidence="1">Multi-pass membrane protein</topology>
    </subcellularLocation>
</comment>
<evidence type="ECO:0008006" key="12">
    <source>
        <dbReference type="Google" id="ProtNLM"/>
    </source>
</evidence>
<protein>
    <recommendedName>
        <fullName evidence="12">Multidrug ABC transporter substrate-binding protein</fullName>
    </recommendedName>
</protein>
<evidence type="ECO:0000256" key="1">
    <source>
        <dbReference type="ARBA" id="ARBA00004651"/>
    </source>
</evidence>
<dbReference type="InterPro" id="IPR050250">
    <property type="entry name" value="Macrolide_Exporter_MacB"/>
</dbReference>
<evidence type="ECO:0000256" key="4">
    <source>
        <dbReference type="ARBA" id="ARBA00022989"/>
    </source>
</evidence>
<dbReference type="Proteomes" id="UP000051096">
    <property type="component" value="Unassembled WGS sequence"/>
</dbReference>
<keyword evidence="5 7" id="KW-0472">Membrane</keyword>
<dbReference type="AlphaFoldDB" id="A0A0S8G873"/>
<evidence type="ECO:0000256" key="2">
    <source>
        <dbReference type="ARBA" id="ARBA00022475"/>
    </source>
</evidence>
<evidence type="ECO:0000259" key="8">
    <source>
        <dbReference type="Pfam" id="PF02687"/>
    </source>
</evidence>
<evidence type="ECO:0000313" key="10">
    <source>
        <dbReference type="EMBL" id="KPK68468.1"/>
    </source>
</evidence>
<comment type="caution">
    <text evidence="10">The sequence shown here is derived from an EMBL/GenBank/DDBJ whole genome shotgun (WGS) entry which is preliminary data.</text>
</comment>
<feature type="transmembrane region" description="Helical" evidence="7">
    <location>
        <begin position="376"/>
        <end position="398"/>
    </location>
</feature>
<keyword evidence="3 7" id="KW-0812">Transmembrane</keyword>
<name>A0A0S8G873_UNCW3</name>
<accession>A0A0S8G873</accession>
<evidence type="ECO:0000313" key="11">
    <source>
        <dbReference type="Proteomes" id="UP000051096"/>
    </source>
</evidence>
<reference evidence="10 11" key="1">
    <citation type="journal article" date="2015" name="Microbiome">
        <title>Genomic resolution of linkages in carbon, nitrogen, and sulfur cycling among widespread estuary sediment bacteria.</title>
        <authorList>
            <person name="Baker B.J."/>
            <person name="Lazar C.S."/>
            <person name="Teske A.P."/>
            <person name="Dick G.J."/>
        </authorList>
    </citation>
    <scope>NUCLEOTIDE SEQUENCE [LARGE SCALE GENOMIC DNA]</scope>
    <source>
        <strain evidence="10">SM23_60</strain>
    </source>
</reference>
<evidence type="ECO:0000259" key="9">
    <source>
        <dbReference type="Pfam" id="PF12704"/>
    </source>
</evidence>
<evidence type="ECO:0000256" key="6">
    <source>
        <dbReference type="ARBA" id="ARBA00038076"/>
    </source>
</evidence>
<dbReference type="PATRIC" id="fig|1703780.3.peg.1934"/>
<dbReference type="GO" id="GO:0005886">
    <property type="term" value="C:plasma membrane"/>
    <property type="evidence" value="ECO:0007669"/>
    <property type="project" value="UniProtKB-SubCell"/>
</dbReference>
<dbReference type="Pfam" id="PF12704">
    <property type="entry name" value="MacB_PCD"/>
    <property type="match status" value="1"/>
</dbReference>
<feature type="transmembrane region" description="Helical" evidence="7">
    <location>
        <begin position="288"/>
        <end position="317"/>
    </location>
</feature>
<keyword evidence="4 7" id="KW-1133">Transmembrane helix</keyword>
<dbReference type="GO" id="GO:0022857">
    <property type="term" value="F:transmembrane transporter activity"/>
    <property type="evidence" value="ECO:0007669"/>
    <property type="project" value="TreeGrafter"/>
</dbReference>
<dbReference type="InterPro" id="IPR025857">
    <property type="entry name" value="MacB_PCD"/>
</dbReference>
<feature type="domain" description="ABC3 transporter permease C-terminal" evidence="8">
    <location>
        <begin position="295"/>
        <end position="408"/>
    </location>
</feature>
<dbReference type="InterPro" id="IPR003838">
    <property type="entry name" value="ABC3_permease_C"/>
</dbReference>
<evidence type="ECO:0000256" key="7">
    <source>
        <dbReference type="SAM" id="Phobius"/>
    </source>
</evidence>
<comment type="similarity">
    <text evidence="6">Belongs to the ABC-4 integral membrane protein family.</text>
</comment>
<gene>
    <name evidence="10" type="ORF">AMJ87_11870</name>
</gene>
<dbReference type="EMBL" id="LJUO01000166">
    <property type="protein sequence ID" value="KPK68468.1"/>
    <property type="molecule type" value="Genomic_DNA"/>
</dbReference>
<evidence type="ECO:0000256" key="5">
    <source>
        <dbReference type="ARBA" id="ARBA00023136"/>
    </source>
</evidence>
<keyword evidence="2" id="KW-1003">Cell membrane</keyword>
<dbReference type="Pfam" id="PF02687">
    <property type="entry name" value="FtsX"/>
    <property type="match status" value="1"/>
</dbReference>
<organism evidence="10 11">
    <name type="scientific">candidate division WOR_3 bacterium SM23_60</name>
    <dbReference type="NCBI Taxonomy" id="1703780"/>
    <lineage>
        <taxon>Bacteria</taxon>
        <taxon>Bacteria division WOR-3</taxon>
    </lineage>
</organism>
<evidence type="ECO:0000256" key="3">
    <source>
        <dbReference type="ARBA" id="ARBA00022692"/>
    </source>
</evidence>
<dbReference type="PANTHER" id="PTHR30572:SF4">
    <property type="entry name" value="ABC TRANSPORTER PERMEASE YTRF"/>
    <property type="match status" value="1"/>
</dbReference>
<dbReference type="PANTHER" id="PTHR30572">
    <property type="entry name" value="MEMBRANE COMPONENT OF TRANSPORTER-RELATED"/>
    <property type="match status" value="1"/>
</dbReference>
<feature type="transmembrane region" description="Helical" evidence="7">
    <location>
        <begin position="345"/>
        <end position="370"/>
    </location>
</feature>
<sequence>MRDIAERITLSFQTFKTHRMRSFLTTLGIIIGVTTVIAILSLIEGLNRSVAEQVRSIGSDLIFLQKYTWVSTGHSDLEKLAARPDLTPDDADALTALPSVEIAIPDADTRVTTLKYRDNEVTNPTVVGSDENYSYVNNHFVESGRDFSRDDVLHRRKVGIVGSYLATNLFPDESPVGKELMVEGHRIRIIGVFREKGSFLGQSMDNFILIPYPTHEKIFPRSTRSIYSRVYGGYSIDIKPVEGKIEQAKDEVTELMRRRHGLGFDEENDFELNTQQVLMDLYANITRVGFVAIVAIAGISLVVGGIGIMNIMLVSVAERTREIGIRKAVGASNQTILFQFLTESVILALIGGIIGIGIGLVLAEIISVVSPLKAAVSFWMVLLGFGFSASVGIFFGIYPARRAASLNPIEALRYE</sequence>